<accession>A0A6L2Q1H9</accession>
<gene>
    <name evidence="4" type="ORF">Cfor_06204</name>
</gene>
<evidence type="ECO:0008006" key="6">
    <source>
        <dbReference type="Google" id="ProtNLM"/>
    </source>
</evidence>
<dbReference type="EMBL" id="BLKM01006251">
    <property type="protein sequence ID" value="GFG36595.1"/>
    <property type="molecule type" value="Genomic_DNA"/>
</dbReference>
<dbReference type="PANTHER" id="PTHR31545">
    <property type="entry name" value="SEEDY PROTEIN A/C FAMILY MEMBER"/>
    <property type="match status" value="1"/>
</dbReference>
<evidence type="ECO:0000256" key="1">
    <source>
        <dbReference type="ARBA" id="ARBA00010932"/>
    </source>
</evidence>
<dbReference type="GO" id="GO:0019901">
    <property type="term" value="F:protein kinase binding"/>
    <property type="evidence" value="ECO:0007669"/>
    <property type="project" value="InterPro"/>
</dbReference>
<dbReference type="AlphaFoldDB" id="A0A6L2Q1H9"/>
<reference evidence="5" key="1">
    <citation type="submission" date="2020-01" db="EMBL/GenBank/DDBJ databases">
        <title>Draft genome sequence of the Termite Coptotermes fromosanus.</title>
        <authorList>
            <person name="Itakura S."/>
            <person name="Yosikawa Y."/>
            <person name="Umezawa K."/>
        </authorList>
    </citation>
    <scope>NUCLEOTIDE SEQUENCE [LARGE SCALE GENOMIC DNA]</scope>
</reference>
<dbReference type="InterPro" id="IPR020984">
    <property type="entry name" value="Speedy"/>
</dbReference>
<organism evidence="4 5">
    <name type="scientific">Coptotermes formosanus</name>
    <name type="common">Formosan subterranean termite</name>
    <dbReference type="NCBI Taxonomy" id="36987"/>
    <lineage>
        <taxon>Eukaryota</taxon>
        <taxon>Metazoa</taxon>
        <taxon>Ecdysozoa</taxon>
        <taxon>Arthropoda</taxon>
        <taxon>Hexapoda</taxon>
        <taxon>Insecta</taxon>
        <taxon>Pterygota</taxon>
        <taxon>Neoptera</taxon>
        <taxon>Polyneoptera</taxon>
        <taxon>Dictyoptera</taxon>
        <taxon>Blattodea</taxon>
        <taxon>Blattoidea</taxon>
        <taxon>Termitoidae</taxon>
        <taxon>Rhinotermitidae</taxon>
        <taxon>Coptotermes</taxon>
    </lineage>
</organism>
<dbReference type="InParanoid" id="A0A6L2Q1H9"/>
<evidence type="ECO:0000313" key="5">
    <source>
        <dbReference type="Proteomes" id="UP000502823"/>
    </source>
</evidence>
<evidence type="ECO:0000313" key="4">
    <source>
        <dbReference type="EMBL" id="GFG36595.1"/>
    </source>
</evidence>
<keyword evidence="2" id="KW-0131">Cell cycle</keyword>
<feature type="compositionally biased region" description="Polar residues" evidence="3">
    <location>
        <begin position="13"/>
        <end position="25"/>
    </location>
</feature>
<protein>
    <recommendedName>
        <fullName evidence="6">Speedy protein A</fullName>
    </recommendedName>
</protein>
<dbReference type="OrthoDB" id="9442170at2759"/>
<proteinExistence type="inferred from homology"/>
<keyword evidence="5" id="KW-1185">Reference proteome</keyword>
<dbReference type="Proteomes" id="UP000502823">
    <property type="component" value="Unassembled WGS sequence"/>
</dbReference>
<comment type="similarity">
    <text evidence="1">Belongs to the Speedy/Ringo family.</text>
</comment>
<dbReference type="PANTHER" id="PTHR31545:SF5">
    <property type="entry name" value="SPEEDY PROTEIN A"/>
    <property type="match status" value="1"/>
</dbReference>
<sequence>MSKRSSMERVSPKNITNNVYVPNNGRNGWTSQEMFNSPSKKRANSVIVQKGDIDTFLQLLDEDAVIQEFFKTDTCSQLADKYLLAMVFTYFKRAQYAPQEFTRYNFFVALFLAHDMEEDDEDIKLELYIWALGLEWQQHYQELLASREVLWKVIGYRGIVSRACCEKVMSLRPDHPVWQRNRAKVHAGANRSSSKPVCCNCCKLKSATEINDSGIFESSDDTDINSNNSKGVVSPFDIYELFVNEPTLRMATSLEDSIISEIHNHLQASQEKILHITTKNATINENEL</sequence>
<dbReference type="InterPro" id="IPR052316">
    <property type="entry name" value="Speedy-Ringo_regulator"/>
</dbReference>
<name>A0A6L2Q1H9_COPFO</name>
<comment type="caution">
    <text evidence="4">The sequence shown here is derived from an EMBL/GenBank/DDBJ whole genome shotgun (WGS) entry which is preliminary data.</text>
</comment>
<evidence type="ECO:0000256" key="3">
    <source>
        <dbReference type="SAM" id="MobiDB-lite"/>
    </source>
</evidence>
<evidence type="ECO:0000256" key="2">
    <source>
        <dbReference type="ARBA" id="ARBA00023306"/>
    </source>
</evidence>
<feature type="region of interest" description="Disordered" evidence="3">
    <location>
        <begin position="1"/>
        <end position="25"/>
    </location>
</feature>
<dbReference type="Pfam" id="PF11357">
    <property type="entry name" value="Spy1"/>
    <property type="match status" value="1"/>
</dbReference>
<feature type="compositionally biased region" description="Basic and acidic residues" evidence="3">
    <location>
        <begin position="1"/>
        <end position="11"/>
    </location>
</feature>